<evidence type="ECO:0000256" key="2">
    <source>
        <dbReference type="PROSITE-ProRule" id="PRU01211"/>
    </source>
</evidence>
<dbReference type="Proteomes" id="UP000268014">
    <property type="component" value="Unassembled WGS sequence"/>
</dbReference>
<dbReference type="InterPro" id="IPR034035">
    <property type="entry name" value="Astacin-like_dom"/>
</dbReference>
<dbReference type="Pfam" id="PF01400">
    <property type="entry name" value="Astacin"/>
    <property type="match status" value="1"/>
</dbReference>
<keyword evidence="2 3" id="KW-0645">Protease</keyword>
<dbReference type="EMBL" id="UZAF01000415">
    <property type="protein sequence ID" value="VDO05718.1"/>
    <property type="molecule type" value="Genomic_DNA"/>
</dbReference>
<dbReference type="STRING" id="6290.A0A0N4VTD8"/>
<feature type="active site" evidence="2">
    <location>
        <position position="158"/>
    </location>
</feature>
<comment type="cofactor">
    <cofactor evidence="2 3">
        <name>Zn(2+)</name>
        <dbReference type="ChEBI" id="CHEBI:29105"/>
    </cofactor>
    <text evidence="2 3">Binds 1 zinc ion per subunit.</text>
</comment>
<keyword evidence="1" id="KW-1015">Disulfide bond</keyword>
<dbReference type="PROSITE" id="PS51864">
    <property type="entry name" value="ASTACIN"/>
    <property type="match status" value="1"/>
</dbReference>
<feature type="binding site" evidence="2">
    <location>
        <position position="167"/>
    </location>
    <ligand>
        <name>Zn(2+)</name>
        <dbReference type="ChEBI" id="CHEBI:29105"/>
        <note>catalytic</note>
    </ligand>
</feature>
<dbReference type="OrthoDB" id="5785852at2759"/>
<name>A0A0N4VTD8_HAEPC</name>
<evidence type="ECO:0000256" key="3">
    <source>
        <dbReference type="RuleBase" id="RU361183"/>
    </source>
</evidence>
<evidence type="ECO:0000313" key="7">
    <source>
        <dbReference type="WBParaSite" id="HPLM_0000055501-mRNA-1"/>
    </source>
</evidence>
<dbReference type="GO" id="GO:0004222">
    <property type="term" value="F:metalloendopeptidase activity"/>
    <property type="evidence" value="ECO:0007669"/>
    <property type="project" value="UniProtKB-UniRule"/>
</dbReference>
<dbReference type="GO" id="GO:0006508">
    <property type="term" value="P:proteolysis"/>
    <property type="evidence" value="ECO:0007669"/>
    <property type="project" value="UniProtKB-KW"/>
</dbReference>
<evidence type="ECO:0000256" key="1">
    <source>
        <dbReference type="ARBA" id="ARBA00023157"/>
    </source>
</evidence>
<comment type="caution">
    <text evidence="2">Lacks conserved residue(s) required for the propagation of feature annotation.</text>
</comment>
<dbReference type="Gene3D" id="3.40.390.10">
    <property type="entry name" value="Collagenase (Catalytic Domain)"/>
    <property type="match status" value="1"/>
</dbReference>
<reference evidence="5 6" key="2">
    <citation type="submission" date="2018-11" db="EMBL/GenBank/DDBJ databases">
        <authorList>
            <consortium name="Pathogen Informatics"/>
        </authorList>
    </citation>
    <scope>NUCLEOTIDE SEQUENCE [LARGE SCALE GENOMIC DNA]</scope>
    <source>
        <strain evidence="5 6">MHpl1</strain>
    </source>
</reference>
<keyword evidence="2 3" id="KW-0482">Metalloprotease</keyword>
<accession>A0A0N4VTD8</accession>
<dbReference type="CDD" id="cd04280">
    <property type="entry name" value="ZnMc_astacin_like"/>
    <property type="match status" value="1"/>
</dbReference>
<keyword evidence="6" id="KW-1185">Reference proteome</keyword>
<feature type="binding site" evidence="2">
    <location>
        <position position="157"/>
    </location>
    <ligand>
        <name>Zn(2+)</name>
        <dbReference type="ChEBI" id="CHEBI:29105"/>
        <note>catalytic</note>
    </ligand>
</feature>
<dbReference type="SUPFAM" id="SSF55486">
    <property type="entry name" value="Metalloproteases ('zincins'), catalytic domain"/>
    <property type="match status" value="1"/>
</dbReference>
<dbReference type="OMA" id="STRWVEN"/>
<keyword evidence="2 3" id="KW-0479">Metal-binding</keyword>
<evidence type="ECO:0000313" key="5">
    <source>
        <dbReference type="EMBL" id="VDO05718.1"/>
    </source>
</evidence>
<evidence type="ECO:0000313" key="6">
    <source>
        <dbReference type="Proteomes" id="UP000268014"/>
    </source>
</evidence>
<dbReference type="PANTHER" id="PTHR10127:SF831">
    <property type="entry name" value="ZINC METALLOPROTEINASE NAS-37"/>
    <property type="match status" value="1"/>
</dbReference>
<feature type="domain" description="Peptidase M12A" evidence="4">
    <location>
        <begin position="40"/>
        <end position="260"/>
    </location>
</feature>
<dbReference type="InterPro" id="IPR006026">
    <property type="entry name" value="Peptidase_Metallo"/>
</dbReference>
<keyword evidence="2 3" id="KW-0862">Zinc</keyword>
<sequence length="415" mass="45624">MYNFDKKFVLSPLMKLVCSIGFISVFCDVISQGSATTCMRAISILPSKFEKALLSAVKHPYNSHPALPRFILCGRTKKSSITLMQAWVCGKPMRALVRKTLAYLTARTCLTFVENATATNRVRVFRGDGCYSYVGMIGGVQDLSLADGCNTMGIVAHEFMHALGIFHMQSRHDRDSFITLDLINVPEASKHNYNKLTAAESVNYTPYEYGSVMHYDAQSFATTGNSMKPKNAKYLRTMGSQMISFHDISMINFHYKSLCATKGAACVNGGKRNPKNCNACICPAGYGGALCSLRPAGCGAVLTAAATWKSKKVILGNATNPNLRDTYALCNDWIKAPAGKKVQVQVTVMKNVICLNGCWTQGIEFKTLAAKAITNPRSCCAGQLKQVITSNLNPTPVINYNLYQQSEITYLYRYI</sequence>
<dbReference type="InterPro" id="IPR001506">
    <property type="entry name" value="Peptidase_M12A"/>
</dbReference>
<reference evidence="7" key="1">
    <citation type="submission" date="2017-02" db="UniProtKB">
        <authorList>
            <consortium name="WormBaseParasite"/>
        </authorList>
    </citation>
    <scope>IDENTIFICATION</scope>
</reference>
<protein>
    <recommendedName>
        <fullName evidence="3">Metalloendopeptidase</fullName>
        <ecNumber evidence="3">3.4.24.-</ecNumber>
    </recommendedName>
</protein>
<keyword evidence="2 3" id="KW-0378">Hydrolase</keyword>
<evidence type="ECO:0000259" key="4">
    <source>
        <dbReference type="PROSITE" id="PS51864"/>
    </source>
</evidence>
<dbReference type="EC" id="3.4.24.-" evidence="3"/>
<dbReference type="SMART" id="SM00235">
    <property type="entry name" value="ZnMc"/>
    <property type="match status" value="1"/>
</dbReference>
<gene>
    <name evidence="5" type="ORF">HPLM_LOCUS556</name>
</gene>
<proteinExistence type="predicted"/>
<dbReference type="AlphaFoldDB" id="A0A0N4VTD8"/>
<dbReference type="PANTHER" id="PTHR10127">
    <property type="entry name" value="DISCOIDIN, CUB, EGF, LAMININ , AND ZINC METALLOPROTEASE DOMAIN CONTAINING"/>
    <property type="match status" value="1"/>
</dbReference>
<organism evidence="7">
    <name type="scientific">Haemonchus placei</name>
    <name type="common">Barber's pole worm</name>
    <dbReference type="NCBI Taxonomy" id="6290"/>
    <lineage>
        <taxon>Eukaryota</taxon>
        <taxon>Metazoa</taxon>
        <taxon>Ecdysozoa</taxon>
        <taxon>Nematoda</taxon>
        <taxon>Chromadorea</taxon>
        <taxon>Rhabditida</taxon>
        <taxon>Rhabditina</taxon>
        <taxon>Rhabditomorpha</taxon>
        <taxon>Strongyloidea</taxon>
        <taxon>Trichostrongylidae</taxon>
        <taxon>Haemonchus</taxon>
    </lineage>
</organism>
<feature type="binding site" evidence="2">
    <location>
        <position position="161"/>
    </location>
    <ligand>
        <name>Zn(2+)</name>
        <dbReference type="ChEBI" id="CHEBI:29105"/>
        <note>catalytic</note>
    </ligand>
</feature>
<dbReference type="PRINTS" id="PR00480">
    <property type="entry name" value="ASTACIN"/>
</dbReference>
<dbReference type="GO" id="GO:0008270">
    <property type="term" value="F:zinc ion binding"/>
    <property type="evidence" value="ECO:0007669"/>
    <property type="project" value="UniProtKB-UniRule"/>
</dbReference>
<dbReference type="WBParaSite" id="HPLM_0000055501-mRNA-1">
    <property type="protein sequence ID" value="HPLM_0000055501-mRNA-1"/>
    <property type="gene ID" value="HPLM_0000055501"/>
</dbReference>
<dbReference type="InterPro" id="IPR024079">
    <property type="entry name" value="MetalloPept_cat_dom_sf"/>
</dbReference>